<feature type="compositionally biased region" description="Polar residues" evidence="9">
    <location>
        <begin position="75"/>
        <end position="105"/>
    </location>
</feature>
<comment type="function">
    <text evidence="8">Component of the cytosolic iron-sulfur (Fe/S) protein assembly (CIA) machinery. Required for maturation of extramitochondrial Fe-S proteins. The NBP35-CFD1 heterotetramer forms a Fe-S scaffold complex, mediating the de novo assembly of an Fe-S cluster and its transfer to target apoproteins.</text>
</comment>
<name>A0A8H3EL33_9LECA</name>
<dbReference type="InterPro" id="IPR033756">
    <property type="entry name" value="YlxH/NBP35"/>
</dbReference>
<feature type="region of interest" description="Disordered" evidence="9">
    <location>
        <begin position="74"/>
        <end position="121"/>
    </location>
</feature>
<dbReference type="PANTHER" id="PTHR23264:SF19">
    <property type="entry name" value="CYTOSOLIC FE-S CLUSTER ASSEMBLY FACTOR NUBP2"/>
    <property type="match status" value="1"/>
</dbReference>
<keyword evidence="11" id="KW-1185">Reference proteome</keyword>
<evidence type="ECO:0000256" key="1">
    <source>
        <dbReference type="ARBA" id="ARBA00022485"/>
    </source>
</evidence>
<keyword evidence="1 8" id="KW-0004">4Fe-4S</keyword>
<sequence>MSLDNVKHIVLVLSGKGGVGKSSITTQLALSLSLAGHSVGILDIDLTGPSIPRLLGLENAKITQAPGGWLPCEVHSSQTLPPIPTSPLSQAPNEVSDSVPSTNEAKVNGHGPPAPDGDVQTEEGDKIGSLHAISLALLLPSRSSAIVWRGPKKTAMVRQFLTDVLWPPTDYLLIDTPPGTSDEHISLAETLQSRCLPNQLAGAAIVTTPQAVAISDVRKEVNFCRKVGVEVLGVVENMSGYVCECCGERANLFGKGGGKVMAENFEVPFLGGVPVDRQWGVLVEEGRRPSYGAVENRGEGEEEGKDRGWDESEEGWEKTDGLESDEERKEEGLLVDRYRSCSLYGCFQSITKQLVGIVEGRSNGAV</sequence>
<feature type="region of interest" description="Disordered" evidence="9">
    <location>
        <begin position="291"/>
        <end position="330"/>
    </location>
</feature>
<dbReference type="InterPro" id="IPR027417">
    <property type="entry name" value="P-loop_NTPase"/>
</dbReference>
<dbReference type="GO" id="GO:0046872">
    <property type="term" value="F:metal ion binding"/>
    <property type="evidence" value="ECO:0007669"/>
    <property type="project" value="UniProtKB-KW"/>
</dbReference>
<dbReference type="GO" id="GO:0005524">
    <property type="term" value="F:ATP binding"/>
    <property type="evidence" value="ECO:0007669"/>
    <property type="project" value="UniProtKB-KW"/>
</dbReference>
<keyword evidence="2 8" id="KW-0963">Cytoplasm</keyword>
<keyword evidence="6 8" id="KW-0408">Iron</keyword>
<evidence type="ECO:0000256" key="5">
    <source>
        <dbReference type="ARBA" id="ARBA00022840"/>
    </source>
</evidence>
<comment type="subcellular location">
    <subcellularLocation>
        <location evidence="8">Cytoplasm</location>
    </subcellularLocation>
</comment>
<dbReference type="Pfam" id="PF10609">
    <property type="entry name" value="ParA"/>
    <property type="match status" value="2"/>
</dbReference>
<dbReference type="InterPro" id="IPR019591">
    <property type="entry name" value="Mrp/NBP35_ATP-bd"/>
</dbReference>
<dbReference type="OrthoDB" id="1741334at2759"/>
<evidence type="ECO:0000256" key="8">
    <source>
        <dbReference type="HAMAP-Rule" id="MF_03039"/>
    </source>
</evidence>
<keyword evidence="4 8" id="KW-0547">Nucleotide-binding</keyword>
<dbReference type="HAMAP" id="MF_02040">
    <property type="entry name" value="Mrp_NBP35"/>
    <property type="match status" value="1"/>
</dbReference>
<comment type="caution">
    <text evidence="10">The sequence shown here is derived from an EMBL/GenBank/DDBJ whole genome shotgun (WGS) entry which is preliminary data.</text>
</comment>
<keyword evidence="5 8" id="KW-0067">ATP-binding</keyword>
<keyword evidence="7 8" id="KW-0411">Iron-sulfur</keyword>
<dbReference type="HAMAP" id="MF_03039">
    <property type="entry name" value="NUBP2"/>
    <property type="match status" value="1"/>
</dbReference>
<dbReference type="CDD" id="cd02037">
    <property type="entry name" value="Mrp_NBP35"/>
    <property type="match status" value="1"/>
</dbReference>
<organism evidence="10 11">
    <name type="scientific">Alectoria fallacina</name>
    <dbReference type="NCBI Taxonomy" id="1903189"/>
    <lineage>
        <taxon>Eukaryota</taxon>
        <taxon>Fungi</taxon>
        <taxon>Dikarya</taxon>
        <taxon>Ascomycota</taxon>
        <taxon>Pezizomycotina</taxon>
        <taxon>Lecanoromycetes</taxon>
        <taxon>OSLEUM clade</taxon>
        <taxon>Lecanoromycetidae</taxon>
        <taxon>Lecanorales</taxon>
        <taxon>Lecanorineae</taxon>
        <taxon>Parmeliaceae</taxon>
        <taxon>Alectoria</taxon>
    </lineage>
</organism>
<evidence type="ECO:0000313" key="11">
    <source>
        <dbReference type="Proteomes" id="UP000664203"/>
    </source>
</evidence>
<comment type="similarity">
    <text evidence="8">Belongs to the Mrp/NBP35 ATP-binding proteins family. NUBP2/CFD1 subfamily.</text>
</comment>
<dbReference type="SUPFAM" id="SSF52540">
    <property type="entry name" value="P-loop containing nucleoside triphosphate hydrolases"/>
    <property type="match status" value="1"/>
</dbReference>
<evidence type="ECO:0000256" key="9">
    <source>
        <dbReference type="SAM" id="MobiDB-lite"/>
    </source>
</evidence>
<reference evidence="10" key="1">
    <citation type="submission" date="2021-03" db="EMBL/GenBank/DDBJ databases">
        <authorList>
            <person name="Tagirdzhanova G."/>
        </authorList>
    </citation>
    <scope>NUCLEOTIDE SEQUENCE</scope>
</reference>
<feature type="binding site" evidence="8">
    <location>
        <position position="246"/>
    </location>
    <ligand>
        <name>[4Fe-4S] cluster</name>
        <dbReference type="ChEBI" id="CHEBI:49883"/>
        <note>ligand shared between dimeric partners</note>
    </ligand>
</feature>
<dbReference type="EMBL" id="CAJPDR010000015">
    <property type="protein sequence ID" value="CAF9906017.1"/>
    <property type="molecule type" value="Genomic_DNA"/>
</dbReference>
<dbReference type="GO" id="GO:0016226">
    <property type="term" value="P:iron-sulfur cluster assembly"/>
    <property type="evidence" value="ECO:0007669"/>
    <property type="project" value="UniProtKB-UniRule"/>
</dbReference>
<evidence type="ECO:0000256" key="2">
    <source>
        <dbReference type="ARBA" id="ARBA00022490"/>
    </source>
</evidence>
<evidence type="ECO:0000256" key="6">
    <source>
        <dbReference type="ARBA" id="ARBA00023004"/>
    </source>
</evidence>
<dbReference type="InterPro" id="IPR028600">
    <property type="entry name" value="NUBP2/Cfd1_eukaryotes"/>
</dbReference>
<gene>
    <name evidence="10" type="primary">CFD1</name>
    <name evidence="10" type="ORF">ALECFALPRED_001941</name>
</gene>
<feature type="compositionally biased region" description="Basic and acidic residues" evidence="9">
    <location>
        <begin position="296"/>
        <end position="330"/>
    </location>
</feature>
<proteinExistence type="inferred from homology"/>
<dbReference type="Proteomes" id="UP000664203">
    <property type="component" value="Unassembled WGS sequence"/>
</dbReference>
<feature type="binding site" evidence="8">
    <location>
        <position position="243"/>
    </location>
    <ligand>
        <name>[4Fe-4S] cluster</name>
        <dbReference type="ChEBI" id="CHEBI:49883"/>
        <note>ligand shared between dimeric partners</note>
    </ligand>
</feature>
<feature type="binding site" evidence="8">
    <location>
        <begin position="15"/>
        <end position="22"/>
    </location>
    <ligand>
        <name>ATP</name>
        <dbReference type="ChEBI" id="CHEBI:30616"/>
    </ligand>
</feature>
<dbReference type="GO" id="GO:0140663">
    <property type="term" value="F:ATP-dependent FeS chaperone activity"/>
    <property type="evidence" value="ECO:0007669"/>
    <property type="project" value="InterPro"/>
</dbReference>
<evidence type="ECO:0000313" key="10">
    <source>
        <dbReference type="EMBL" id="CAF9906017.1"/>
    </source>
</evidence>
<keyword evidence="3 8" id="KW-0479">Metal-binding</keyword>
<evidence type="ECO:0000256" key="3">
    <source>
        <dbReference type="ARBA" id="ARBA00022723"/>
    </source>
</evidence>
<accession>A0A8H3EL33</accession>
<evidence type="ECO:0000256" key="7">
    <source>
        <dbReference type="ARBA" id="ARBA00023014"/>
    </source>
</evidence>
<dbReference type="AlphaFoldDB" id="A0A8H3EL33"/>
<dbReference type="GO" id="GO:0051539">
    <property type="term" value="F:4 iron, 4 sulfur cluster binding"/>
    <property type="evidence" value="ECO:0007669"/>
    <property type="project" value="UniProtKB-UniRule"/>
</dbReference>
<dbReference type="PANTHER" id="PTHR23264">
    <property type="entry name" value="NUCLEOTIDE-BINDING PROTEIN NBP35 YEAST -RELATED"/>
    <property type="match status" value="1"/>
</dbReference>
<dbReference type="Gene3D" id="3.40.50.300">
    <property type="entry name" value="P-loop containing nucleotide triphosphate hydrolases"/>
    <property type="match status" value="1"/>
</dbReference>
<dbReference type="GO" id="GO:0005829">
    <property type="term" value="C:cytosol"/>
    <property type="evidence" value="ECO:0007669"/>
    <property type="project" value="TreeGrafter"/>
</dbReference>
<evidence type="ECO:0000256" key="4">
    <source>
        <dbReference type="ARBA" id="ARBA00022741"/>
    </source>
</evidence>
<protein>
    <submittedName>
        <fullName evidence="10">Cytosolic Fe-S cluster assembly factor cfd1</fullName>
    </submittedName>
</protein>